<evidence type="ECO:0000313" key="10">
    <source>
        <dbReference type="EMBL" id="OQP88438.1"/>
    </source>
</evidence>
<dbReference type="InterPro" id="IPR003423">
    <property type="entry name" value="OMP_efflux"/>
</dbReference>
<feature type="coiled-coil region" evidence="8">
    <location>
        <begin position="182"/>
        <end position="209"/>
    </location>
</feature>
<dbReference type="Pfam" id="PF02321">
    <property type="entry name" value="OEP"/>
    <property type="match status" value="2"/>
</dbReference>
<feature type="signal peptide" evidence="9">
    <location>
        <begin position="1"/>
        <end position="25"/>
    </location>
</feature>
<dbReference type="Proteomes" id="UP000192652">
    <property type="component" value="Unassembled WGS sequence"/>
</dbReference>
<evidence type="ECO:0000256" key="3">
    <source>
        <dbReference type="ARBA" id="ARBA00022448"/>
    </source>
</evidence>
<gene>
    <name evidence="10" type="ORF">BTR14_00665</name>
</gene>
<keyword evidence="5" id="KW-0812">Transmembrane</keyword>
<dbReference type="NCBIfam" id="TIGR01844">
    <property type="entry name" value="type_I_sec_TolC"/>
    <property type="match status" value="1"/>
</dbReference>
<evidence type="ECO:0000256" key="9">
    <source>
        <dbReference type="SAM" id="SignalP"/>
    </source>
</evidence>
<keyword evidence="9" id="KW-0732">Signal</keyword>
<dbReference type="SUPFAM" id="SSF56954">
    <property type="entry name" value="Outer membrane efflux proteins (OEP)"/>
    <property type="match status" value="1"/>
</dbReference>
<evidence type="ECO:0000256" key="6">
    <source>
        <dbReference type="ARBA" id="ARBA00023136"/>
    </source>
</evidence>
<comment type="caution">
    <text evidence="10">The sequence shown here is derived from an EMBL/GenBank/DDBJ whole genome shotgun (WGS) entry which is preliminary data.</text>
</comment>
<keyword evidence="6" id="KW-0472">Membrane</keyword>
<dbReference type="PANTHER" id="PTHR30026:SF22">
    <property type="entry name" value="OUTER MEMBRANE EFFLUX PROTEIN"/>
    <property type="match status" value="1"/>
</dbReference>
<organism evidence="10 11">
    <name type="scientific">Xaviernesmea rhizosphaerae</name>
    <dbReference type="NCBI Taxonomy" id="1672749"/>
    <lineage>
        <taxon>Bacteria</taxon>
        <taxon>Pseudomonadati</taxon>
        <taxon>Pseudomonadota</taxon>
        <taxon>Alphaproteobacteria</taxon>
        <taxon>Hyphomicrobiales</taxon>
        <taxon>Rhizobiaceae</taxon>
        <taxon>Rhizobium/Agrobacterium group</taxon>
        <taxon>Xaviernesmea</taxon>
    </lineage>
</organism>
<dbReference type="EMBL" id="MSPX01000001">
    <property type="protein sequence ID" value="OQP88438.1"/>
    <property type="molecule type" value="Genomic_DNA"/>
</dbReference>
<keyword evidence="3" id="KW-0813">Transport</keyword>
<dbReference type="Gene3D" id="1.20.1600.10">
    <property type="entry name" value="Outer membrane efflux proteins (OEP)"/>
    <property type="match status" value="1"/>
</dbReference>
<keyword evidence="8" id="KW-0175">Coiled coil</keyword>
<protein>
    <submittedName>
        <fullName evidence="10">Transporter</fullName>
    </submittedName>
</protein>
<sequence>MVTIQIAKAGIALALVLGLSSASLAETIAGAMAKAYANNPDLNAARASLRAVDEGVPIAKSGYRPRISANATGTAVRFDSNSIAKPLDYTNRSAGITITQQVFDGFQTLNSVRVAEASAFAERESMRANEISTLLSAAEAFANVARDQDVVAIRKQNLSFLRQQVDAAGSRQRLGEGTLTDVNQAQAQAAEAKALLAAAIAQLRQSEATYLQIVGSPASGIKQAKPAERNLPRTLDLAVATGIKEHPAIAAALHRVDAADYRVKQAEGTMLPGVTLQGSISRSLTDQPGEVPNSSNAAVTARIEIPIYQGGAEYGQIRQAKERAGQQAILVDSIRAEVRQTIMQAYAQLDGARATISATRERIAAATRALSGVIEERKVGQRTTIDVLDAQQSVLAARETLAAAQRNAVVASYSLLAATGRLTVTGQGLPVAEYDAERHYNAVKNKAFGTGTGTDSAR</sequence>
<keyword evidence="11" id="KW-1185">Reference proteome</keyword>
<evidence type="ECO:0000256" key="7">
    <source>
        <dbReference type="ARBA" id="ARBA00023237"/>
    </source>
</evidence>
<accession>A0ABX3PIX8</accession>
<keyword evidence="7" id="KW-0998">Cell outer membrane</keyword>
<comment type="similarity">
    <text evidence="2">Belongs to the outer membrane factor (OMF) (TC 1.B.17) family.</text>
</comment>
<evidence type="ECO:0000313" key="11">
    <source>
        <dbReference type="Proteomes" id="UP000192652"/>
    </source>
</evidence>
<keyword evidence="4" id="KW-1134">Transmembrane beta strand</keyword>
<evidence type="ECO:0000256" key="5">
    <source>
        <dbReference type="ARBA" id="ARBA00022692"/>
    </source>
</evidence>
<reference evidence="10 11" key="1">
    <citation type="journal article" date="2017" name="Antonie Van Leeuwenhoek">
        <title>Rhizobium rhizosphaerae sp. nov., a novel species isolated from rice rhizosphere.</title>
        <authorList>
            <person name="Zhao J.J."/>
            <person name="Zhang J."/>
            <person name="Zhang R.J."/>
            <person name="Zhang C.W."/>
            <person name="Yin H.Q."/>
            <person name="Zhang X.X."/>
        </authorList>
    </citation>
    <scope>NUCLEOTIDE SEQUENCE [LARGE SCALE GENOMIC DNA]</scope>
    <source>
        <strain evidence="10 11">RD15</strain>
    </source>
</reference>
<comment type="subcellular location">
    <subcellularLocation>
        <location evidence="1">Cell outer membrane</location>
    </subcellularLocation>
</comment>
<evidence type="ECO:0000256" key="4">
    <source>
        <dbReference type="ARBA" id="ARBA00022452"/>
    </source>
</evidence>
<dbReference type="InterPro" id="IPR010130">
    <property type="entry name" value="T1SS_OMP_TolC"/>
</dbReference>
<evidence type="ECO:0000256" key="8">
    <source>
        <dbReference type="SAM" id="Coils"/>
    </source>
</evidence>
<feature type="chain" id="PRO_5046955078" evidence="9">
    <location>
        <begin position="26"/>
        <end position="458"/>
    </location>
</feature>
<evidence type="ECO:0000256" key="1">
    <source>
        <dbReference type="ARBA" id="ARBA00004442"/>
    </source>
</evidence>
<proteinExistence type="inferred from homology"/>
<evidence type="ECO:0000256" key="2">
    <source>
        <dbReference type="ARBA" id="ARBA00007613"/>
    </source>
</evidence>
<dbReference type="InterPro" id="IPR051906">
    <property type="entry name" value="TolC-like"/>
</dbReference>
<name>A0ABX3PIX8_9HYPH</name>
<dbReference type="PANTHER" id="PTHR30026">
    <property type="entry name" value="OUTER MEMBRANE PROTEIN TOLC"/>
    <property type="match status" value="1"/>
</dbReference>